<protein>
    <recommendedName>
        <fullName evidence="1">Tet-like 2OG-Fe(II) oxygenase domain-containing protein</fullName>
    </recommendedName>
</protein>
<name>A0A9Q3FA88_9BASI</name>
<accession>A0A9Q3FA88</accession>
<dbReference type="Pfam" id="PF20515">
    <property type="entry name" value="2OG-FeII_Oxy_6"/>
    <property type="match status" value="1"/>
</dbReference>
<keyword evidence="3" id="KW-1185">Reference proteome</keyword>
<dbReference type="OrthoDB" id="2518877at2759"/>
<proteinExistence type="predicted"/>
<evidence type="ECO:0000313" key="3">
    <source>
        <dbReference type="Proteomes" id="UP000765509"/>
    </source>
</evidence>
<reference evidence="2" key="1">
    <citation type="submission" date="2021-03" db="EMBL/GenBank/DDBJ databases">
        <title>Draft genome sequence of rust myrtle Austropuccinia psidii MF-1, a brazilian biotype.</title>
        <authorList>
            <person name="Quecine M.C."/>
            <person name="Pachon D.M.R."/>
            <person name="Bonatelli M.L."/>
            <person name="Correr F.H."/>
            <person name="Franceschini L.M."/>
            <person name="Leite T.F."/>
            <person name="Margarido G.R.A."/>
            <person name="Almeida C.A."/>
            <person name="Ferrarezi J.A."/>
            <person name="Labate C.A."/>
        </authorList>
    </citation>
    <scope>NUCLEOTIDE SEQUENCE</scope>
    <source>
        <strain evidence="2">MF-1</strain>
    </source>
</reference>
<organism evidence="2 3">
    <name type="scientific">Austropuccinia psidii MF-1</name>
    <dbReference type="NCBI Taxonomy" id="1389203"/>
    <lineage>
        <taxon>Eukaryota</taxon>
        <taxon>Fungi</taxon>
        <taxon>Dikarya</taxon>
        <taxon>Basidiomycota</taxon>
        <taxon>Pucciniomycotina</taxon>
        <taxon>Pucciniomycetes</taxon>
        <taxon>Pucciniales</taxon>
        <taxon>Sphaerophragmiaceae</taxon>
        <taxon>Austropuccinia</taxon>
    </lineage>
</organism>
<dbReference type="EMBL" id="AVOT02042087">
    <property type="protein sequence ID" value="MBW0537465.1"/>
    <property type="molecule type" value="Genomic_DNA"/>
</dbReference>
<comment type="caution">
    <text evidence="2">The sequence shown here is derived from an EMBL/GenBank/DDBJ whole genome shotgun (WGS) entry which is preliminary data.</text>
</comment>
<evidence type="ECO:0000259" key="1">
    <source>
        <dbReference type="Pfam" id="PF20515"/>
    </source>
</evidence>
<dbReference type="InterPro" id="IPR046798">
    <property type="entry name" value="2OG-FeII_Oxy_6"/>
</dbReference>
<sequence length="309" mass="34947">MTPSVIWRVVDVTKIKCIHVGHVEIFSSTGLLITLVEFRPFKKMSAVEVKQWDELPKFLFFGRKFTDPVEANGELMEGFIFAIAWCKCSTKDNQFGIYGSLGRIEDAKDEWQKRDSNPSLVGCILGQSSQYVGDKFVPNIPTCYKSLGVPSFDQVKYEANISAIKGEFEFASALTFTMKGFNNSSIVDRDAFLYALGTEFKPDKRTGQIQRDVSKQCIGGKLIFPNEQFWIDLSKNHGLSQLKWASSTFYHYNDAAQDNEITNLVGISAQFSRRLAPTMWLKSHTYYEMGMGVGYCIRDGNTISSQLEE</sequence>
<gene>
    <name evidence="2" type="ORF">O181_077180</name>
</gene>
<dbReference type="Proteomes" id="UP000765509">
    <property type="component" value="Unassembled WGS sequence"/>
</dbReference>
<feature type="domain" description="Tet-like 2OG-Fe(II) oxygenase" evidence="1">
    <location>
        <begin position="48"/>
        <end position="252"/>
    </location>
</feature>
<dbReference type="AlphaFoldDB" id="A0A9Q3FA88"/>
<evidence type="ECO:0000313" key="2">
    <source>
        <dbReference type="EMBL" id="MBW0537465.1"/>
    </source>
</evidence>